<accession>A0A1E1LCV5</accession>
<name>A0A1E1LCV5_9HELO</name>
<evidence type="ECO:0000313" key="2">
    <source>
        <dbReference type="EMBL" id="CZT07559.1"/>
    </source>
</evidence>
<reference evidence="3" key="1">
    <citation type="submission" date="2016-03" db="EMBL/GenBank/DDBJ databases">
        <authorList>
            <person name="Guldener U."/>
        </authorList>
    </citation>
    <scope>NUCLEOTIDE SEQUENCE [LARGE SCALE GENOMIC DNA]</scope>
    <source>
        <strain evidence="3">04CH-RAC-A.6.1</strain>
    </source>
</reference>
<evidence type="ECO:0000256" key="1">
    <source>
        <dbReference type="SAM" id="MobiDB-lite"/>
    </source>
</evidence>
<sequence>MDWDGDGNAQPHLTRGDPFLTSPDGLNPIELSDNALLYSVILQLIVYSSAKRDETR</sequence>
<gene>
    <name evidence="2" type="ORF">RAG0_12962</name>
</gene>
<feature type="region of interest" description="Disordered" evidence="1">
    <location>
        <begin position="1"/>
        <end position="24"/>
    </location>
</feature>
<dbReference type="AlphaFoldDB" id="A0A1E1LCV5"/>
<evidence type="ECO:0000313" key="3">
    <source>
        <dbReference type="Proteomes" id="UP000178912"/>
    </source>
</evidence>
<proteinExistence type="predicted"/>
<organism evidence="2 3">
    <name type="scientific">Rhynchosporium agropyri</name>
    <dbReference type="NCBI Taxonomy" id="914238"/>
    <lineage>
        <taxon>Eukaryota</taxon>
        <taxon>Fungi</taxon>
        <taxon>Dikarya</taxon>
        <taxon>Ascomycota</taxon>
        <taxon>Pezizomycotina</taxon>
        <taxon>Leotiomycetes</taxon>
        <taxon>Helotiales</taxon>
        <taxon>Ploettnerulaceae</taxon>
        <taxon>Rhynchosporium</taxon>
    </lineage>
</organism>
<protein>
    <submittedName>
        <fullName evidence="2">Uncharacterized protein</fullName>
    </submittedName>
</protein>
<keyword evidence="3" id="KW-1185">Reference proteome</keyword>
<dbReference type="Proteomes" id="UP000178912">
    <property type="component" value="Unassembled WGS sequence"/>
</dbReference>
<dbReference type="EMBL" id="FJUX01000097">
    <property type="protein sequence ID" value="CZT07559.1"/>
    <property type="molecule type" value="Genomic_DNA"/>
</dbReference>